<keyword evidence="12" id="KW-1185">Reference proteome</keyword>
<dbReference type="EC" id="2.7.11.1" evidence="1"/>
<feature type="domain" description="Protein kinase" evidence="10">
    <location>
        <begin position="1"/>
        <end position="328"/>
    </location>
</feature>
<evidence type="ECO:0000313" key="12">
    <source>
        <dbReference type="Proteomes" id="UP001470230"/>
    </source>
</evidence>
<dbReference type="InterPro" id="IPR011009">
    <property type="entry name" value="Kinase-like_dom_sf"/>
</dbReference>
<keyword evidence="5 11" id="KW-0418">Kinase</keyword>
<dbReference type="PROSITE" id="PS00108">
    <property type="entry name" value="PROTEIN_KINASE_ST"/>
    <property type="match status" value="1"/>
</dbReference>
<name>A0ABR2L975_9EUKA</name>
<dbReference type="PANTHER" id="PTHR24356:SF1">
    <property type="entry name" value="SERINE_THREONINE-PROTEIN KINASE GREATWALL"/>
    <property type="match status" value="1"/>
</dbReference>
<feature type="region of interest" description="Disordered" evidence="9">
    <location>
        <begin position="409"/>
        <end position="448"/>
    </location>
</feature>
<comment type="caution">
    <text evidence="11">The sequence shown here is derived from an EMBL/GenBank/DDBJ whole genome shotgun (WGS) entry which is preliminary data.</text>
</comment>
<dbReference type="SMART" id="SM00220">
    <property type="entry name" value="S_TKc"/>
    <property type="match status" value="1"/>
</dbReference>
<feature type="compositionally biased region" description="Basic and acidic residues" evidence="9">
    <location>
        <begin position="422"/>
        <end position="435"/>
    </location>
</feature>
<evidence type="ECO:0000259" key="10">
    <source>
        <dbReference type="PROSITE" id="PS50011"/>
    </source>
</evidence>
<evidence type="ECO:0000256" key="8">
    <source>
        <dbReference type="ARBA" id="ARBA00048679"/>
    </source>
</evidence>
<organism evidence="11 12">
    <name type="scientific">Tritrichomonas musculus</name>
    <dbReference type="NCBI Taxonomy" id="1915356"/>
    <lineage>
        <taxon>Eukaryota</taxon>
        <taxon>Metamonada</taxon>
        <taxon>Parabasalia</taxon>
        <taxon>Tritrichomonadida</taxon>
        <taxon>Tritrichomonadidae</taxon>
        <taxon>Tritrichomonas</taxon>
    </lineage>
</organism>
<proteinExistence type="predicted"/>
<evidence type="ECO:0000256" key="1">
    <source>
        <dbReference type="ARBA" id="ARBA00012513"/>
    </source>
</evidence>
<keyword evidence="2" id="KW-0723">Serine/threonine-protein kinase</keyword>
<evidence type="ECO:0000256" key="6">
    <source>
        <dbReference type="ARBA" id="ARBA00022840"/>
    </source>
</evidence>
<keyword evidence="3" id="KW-0808">Transferase</keyword>
<feature type="compositionally biased region" description="Polar residues" evidence="9">
    <location>
        <begin position="197"/>
        <end position="208"/>
    </location>
</feature>
<dbReference type="Gene3D" id="1.10.510.10">
    <property type="entry name" value="Transferase(Phosphotransferase) domain 1"/>
    <property type="match status" value="2"/>
</dbReference>
<dbReference type="SUPFAM" id="SSF56112">
    <property type="entry name" value="Protein kinase-like (PK-like)"/>
    <property type="match status" value="1"/>
</dbReference>
<feature type="compositionally biased region" description="Basic residues" evidence="9">
    <location>
        <begin position="410"/>
        <end position="421"/>
    </location>
</feature>
<dbReference type="EMBL" id="JAPFFF010000001">
    <property type="protein sequence ID" value="KAK8899566.1"/>
    <property type="molecule type" value="Genomic_DNA"/>
</dbReference>
<dbReference type="Pfam" id="PF00069">
    <property type="entry name" value="Pkinase"/>
    <property type="match status" value="2"/>
</dbReference>
<evidence type="ECO:0000256" key="9">
    <source>
        <dbReference type="SAM" id="MobiDB-lite"/>
    </source>
</evidence>
<sequence>MKLTFLDYSIIGLNNLYLVTEFVPGGDLYSLLQNVGALDEHSAKLYSLQVLYALRYLRQNGIIHRDIKPDNILIAANGRLKLTDFGLSYMGMVDRHINASASSFSSSSSQKLELGSLKGALNKPSTFNLEAANQASQQQPPPVPLPPSHQANRPQIPLPTQSHPPPPVPIPPGNHHHHEGSGSGTFNSKGQQQQQQVSLSNKPSYSSATNFMMTTSDSSELKNANSLVGTPDYVAPEIILNQNHSFAVDYWSLGVMIYEMLYGIPPFHGENERETHRNILVCHVDFNSEPNITVSNTAIDLIKNLLVIDPTHRLGYKSINEIINHPWFKGVDPLKDEPPFVPQLESNFDTGYFEQRYEFDGNEDASILVDLQEYIQPTTIMPDEEISSFPSVAIDQLGNANREIAERISEKHHHHKKKHSRRDAVAVKSSDDTLKKAHRRSVSLSSEDSIGDLEEDKLKTSTSFTAAPVARPRDRKQSRNKNKHFSFFRKGSSLCLDSSSID</sequence>
<evidence type="ECO:0000256" key="4">
    <source>
        <dbReference type="ARBA" id="ARBA00022741"/>
    </source>
</evidence>
<protein>
    <recommendedName>
        <fullName evidence="1">non-specific serine/threonine protein kinase</fullName>
        <ecNumber evidence="1">2.7.11.1</ecNumber>
    </recommendedName>
</protein>
<dbReference type="GO" id="GO:0016301">
    <property type="term" value="F:kinase activity"/>
    <property type="evidence" value="ECO:0007669"/>
    <property type="project" value="UniProtKB-KW"/>
</dbReference>
<dbReference type="InterPro" id="IPR050236">
    <property type="entry name" value="Ser_Thr_kinase_AGC"/>
</dbReference>
<dbReference type="InterPro" id="IPR008271">
    <property type="entry name" value="Ser/Thr_kinase_AS"/>
</dbReference>
<feature type="compositionally biased region" description="Pro residues" evidence="9">
    <location>
        <begin position="162"/>
        <end position="172"/>
    </location>
</feature>
<reference evidence="11 12" key="1">
    <citation type="submission" date="2024-04" db="EMBL/GenBank/DDBJ databases">
        <title>Tritrichomonas musculus Genome.</title>
        <authorList>
            <person name="Alves-Ferreira E."/>
            <person name="Grigg M."/>
            <person name="Lorenzi H."/>
            <person name="Galac M."/>
        </authorList>
    </citation>
    <scope>NUCLEOTIDE SEQUENCE [LARGE SCALE GENOMIC DNA]</scope>
    <source>
        <strain evidence="11 12">EAF2021</strain>
    </source>
</reference>
<evidence type="ECO:0000256" key="5">
    <source>
        <dbReference type="ARBA" id="ARBA00022777"/>
    </source>
</evidence>
<dbReference type="Proteomes" id="UP001470230">
    <property type="component" value="Unassembled WGS sequence"/>
</dbReference>
<dbReference type="CDD" id="cd05579">
    <property type="entry name" value="STKc_MAST_like"/>
    <property type="match status" value="1"/>
</dbReference>
<comment type="catalytic activity">
    <reaction evidence="8">
        <text>L-seryl-[protein] + ATP = O-phospho-L-seryl-[protein] + ADP + H(+)</text>
        <dbReference type="Rhea" id="RHEA:17989"/>
        <dbReference type="Rhea" id="RHEA-COMP:9863"/>
        <dbReference type="Rhea" id="RHEA-COMP:11604"/>
        <dbReference type="ChEBI" id="CHEBI:15378"/>
        <dbReference type="ChEBI" id="CHEBI:29999"/>
        <dbReference type="ChEBI" id="CHEBI:30616"/>
        <dbReference type="ChEBI" id="CHEBI:83421"/>
        <dbReference type="ChEBI" id="CHEBI:456216"/>
        <dbReference type="EC" id="2.7.11.1"/>
    </reaction>
</comment>
<dbReference type="InterPro" id="IPR000719">
    <property type="entry name" value="Prot_kinase_dom"/>
</dbReference>
<keyword evidence="6" id="KW-0067">ATP-binding</keyword>
<gene>
    <name evidence="11" type="ORF">M9Y10_001882</name>
</gene>
<dbReference type="PANTHER" id="PTHR24356">
    <property type="entry name" value="SERINE/THREONINE-PROTEIN KINASE"/>
    <property type="match status" value="1"/>
</dbReference>
<evidence type="ECO:0000256" key="2">
    <source>
        <dbReference type="ARBA" id="ARBA00022527"/>
    </source>
</evidence>
<feature type="region of interest" description="Disordered" evidence="9">
    <location>
        <begin position="460"/>
        <end position="484"/>
    </location>
</feature>
<evidence type="ECO:0000313" key="11">
    <source>
        <dbReference type="EMBL" id="KAK8899566.1"/>
    </source>
</evidence>
<comment type="catalytic activity">
    <reaction evidence="7">
        <text>L-threonyl-[protein] + ATP = O-phospho-L-threonyl-[protein] + ADP + H(+)</text>
        <dbReference type="Rhea" id="RHEA:46608"/>
        <dbReference type="Rhea" id="RHEA-COMP:11060"/>
        <dbReference type="Rhea" id="RHEA-COMP:11605"/>
        <dbReference type="ChEBI" id="CHEBI:15378"/>
        <dbReference type="ChEBI" id="CHEBI:30013"/>
        <dbReference type="ChEBI" id="CHEBI:30616"/>
        <dbReference type="ChEBI" id="CHEBI:61977"/>
        <dbReference type="ChEBI" id="CHEBI:456216"/>
        <dbReference type="EC" id="2.7.11.1"/>
    </reaction>
</comment>
<evidence type="ECO:0000256" key="7">
    <source>
        <dbReference type="ARBA" id="ARBA00047899"/>
    </source>
</evidence>
<feature type="region of interest" description="Disordered" evidence="9">
    <location>
        <begin position="132"/>
        <end position="208"/>
    </location>
</feature>
<evidence type="ECO:0000256" key="3">
    <source>
        <dbReference type="ARBA" id="ARBA00022679"/>
    </source>
</evidence>
<keyword evidence="4" id="KW-0547">Nucleotide-binding</keyword>
<accession>A0ABR2L975</accession>
<dbReference type="PROSITE" id="PS50011">
    <property type="entry name" value="PROTEIN_KINASE_DOM"/>
    <property type="match status" value="1"/>
</dbReference>